<dbReference type="OrthoDB" id="27006at2"/>
<dbReference type="AlphaFoldDB" id="A0A399FA73"/>
<proteinExistence type="predicted"/>
<accession>A0A399FA73</accession>
<dbReference type="RefSeq" id="WP_119356438.1">
    <property type="nucleotide sequence ID" value="NZ_BJXM01000018.1"/>
</dbReference>
<dbReference type="Proteomes" id="UP000266178">
    <property type="component" value="Unassembled WGS sequence"/>
</dbReference>
<name>A0A399FA73_9DEIN</name>
<evidence type="ECO:0000313" key="3">
    <source>
        <dbReference type="Proteomes" id="UP000266178"/>
    </source>
</evidence>
<gene>
    <name evidence="2" type="ORF">Mgrana_00926</name>
</gene>
<evidence type="ECO:0000256" key="1">
    <source>
        <dbReference type="SAM" id="MobiDB-lite"/>
    </source>
</evidence>
<evidence type="ECO:0000313" key="2">
    <source>
        <dbReference type="EMBL" id="RIH93128.1"/>
    </source>
</evidence>
<sequence>MKRLRGLVGAILLMGFGWGGALAETFDIFDYTPPQGWKNSNLQGGVMLALQTKEFFGTIVLYASVPAGNDPEQNFRGEWKRLVAEGLGLSGEPTTEMGPPNGDYQNLAGGLAASQDGLNYVVLLSTFTGNGRVASILYITTDEKLFDLFDRFNSSLKLSKPKAAQAPPQNVARPPSNAPASARSISTPTTRFNDGWVATVENGFVRVARGEVVVLLHYGMPLPENMWVMGNEQDRVNYYWSRLVAPRYKVDELKVFKNDTCYFCLYFGEGSATEVATGARKHVALYISFDKGLGYAIQVVAPSFAAFQKEFPNIEAVGKMYGYNKFAVKAADLTGKWTSSSSAAGQYYNSITGAYAGMNAVSTADTFTFNQGGTYSSAHNGASGFVGSQQFYSQKYQGRMTLSDWRMTLTNRFKDQTETFEAYFEMTGAGPVLHLIRVDAKGIHYRLTRE</sequence>
<feature type="compositionally biased region" description="Low complexity" evidence="1">
    <location>
        <begin position="172"/>
        <end position="186"/>
    </location>
</feature>
<dbReference type="EMBL" id="QWLB01000009">
    <property type="protein sequence ID" value="RIH93128.1"/>
    <property type="molecule type" value="Genomic_DNA"/>
</dbReference>
<organism evidence="2 3">
    <name type="scientific">Meiothermus granaticius NBRC 107808</name>
    <dbReference type="NCBI Taxonomy" id="1227551"/>
    <lineage>
        <taxon>Bacteria</taxon>
        <taxon>Thermotogati</taxon>
        <taxon>Deinococcota</taxon>
        <taxon>Deinococci</taxon>
        <taxon>Thermales</taxon>
        <taxon>Thermaceae</taxon>
        <taxon>Meiothermus</taxon>
    </lineage>
</organism>
<feature type="region of interest" description="Disordered" evidence="1">
    <location>
        <begin position="160"/>
        <end position="186"/>
    </location>
</feature>
<comment type="caution">
    <text evidence="2">The sequence shown here is derived from an EMBL/GenBank/DDBJ whole genome shotgun (WGS) entry which is preliminary data.</text>
</comment>
<reference evidence="2 3" key="1">
    <citation type="submission" date="2018-08" db="EMBL/GenBank/DDBJ databases">
        <title>Meiothermus granaticius genome AF-68 sequencing project.</title>
        <authorList>
            <person name="Da Costa M.S."/>
            <person name="Albuquerque L."/>
            <person name="Raposo P."/>
            <person name="Froufe H.J.C."/>
            <person name="Barroso C.S."/>
            <person name="Egas C."/>
        </authorList>
    </citation>
    <scope>NUCLEOTIDE SEQUENCE [LARGE SCALE GENOMIC DNA]</scope>
    <source>
        <strain evidence="2 3">AF-68</strain>
    </source>
</reference>
<protein>
    <submittedName>
        <fullName evidence="2">Uncharacterized protein</fullName>
    </submittedName>
</protein>
<keyword evidence="3" id="KW-1185">Reference proteome</keyword>